<feature type="binding site" evidence="7">
    <location>
        <position position="39"/>
    </location>
    <ligand>
        <name>Fe cation</name>
        <dbReference type="ChEBI" id="CHEBI:24875"/>
        <label>2</label>
    </ligand>
</feature>
<feature type="binding site" evidence="7">
    <location>
        <position position="179"/>
    </location>
    <ligand>
        <name>Fe cation</name>
        <dbReference type="ChEBI" id="CHEBI:24875"/>
        <label>1</label>
    </ligand>
</feature>
<evidence type="ECO:0000256" key="4">
    <source>
        <dbReference type="ARBA" id="ARBA00023004"/>
    </source>
</evidence>
<gene>
    <name evidence="8" type="ORF">Q4F26_01170</name>
</gene>
<dbReference type="Pfam" id="PF13277">
    <property type="entry name" value="YmdB"/>
    <property type="match status" value="1"/>
</dbReference>
<evidence type="ECO:0000256" key="1">
    <source>
        <dbReference type="ARBA" id="ARBA00001965"/>
    </source>
</evidence>
<dbReference type="PANTHER" id="PTHR36303:SF1">
    <property type="entry name" value="2',3'-CYCLIC-NUCLEOTIDE 2'-PHOSPHODIESTERASE"/>
    <property type="match status" value="1"/>
</dbReference>
<keyword evidence="3" id="KW-0378">Hydrolase</keyword>
<evidence type="ECO:0000313" key="9">
    <source>
        <dbReference type="Proteomes" id="UP001171751"/>
    </source>
</evidence>
<dbReference type="InterPro" id="IPR029052">
    <property type="entry name" value="Metallo-depent_PP-like"/>
</dbReference>
<dbReference type="SUPFAM" id="SSF56300">
    <property type="entry name" value="Metallo-dependent phosphatases"/>
    <property type="match status" value="1"/>
</dbReference>
<feature type="binding site" evidence="7">
    <location>
        <position position="152"/>
    </location>
    <ligand>
        <name>Fe cation</name>
        <dbReference type="ChEBI" id="CHEBI:24875"/>
        <label>2</label>
    </ligand>
</feature>
<evidence type="ECO:0000256" key="5">
    <source>
        <dbReference type="ARBA" id="ARBA00061401"/>
    </source>
</evidence>
<feature type="binding site" evidence="7">
    <location>
        <position position="177"/>
    </location>
    <ligand>
        <name>Fe cation</name>
        <dbReference type="ChEBI" id="CHEBI:24875"/>
        <label>2</label>
    </ligand>
</feature>
<dbReference type="Proteomes" id="UP001171751">
    <property type="component" value="Unassembled WGS sequence"/>
</dbReference>
<evidence type="ECO:0000313" key="8">
    <source>
        <dbReference type="EMBL" id="MDO5456932.1"/>
    </source>
</evidence>
<reference evidence="8" key="1">
    <citation type="submission" date="2023-07" db="EMBL/GenBank/DDBJ databases">
        <title>Between Cages and Wild: Unraveling the Impact of Captivity on Animal Microbiomes and Antimicrobial Resistance.</title>
        <authorList>
            <person name="Schmartz G.P."/>
            <person name="Rehner J."/>
            <person name="Schuff M.J."/>
            <person name="Becker S.L."/>
            <person name="Kravczyk M."/>
            <person name="Gurevich A."/>
            <person name="Francke R."/>
            <person name="Mueller R."/>
            <person name="Keller V."/>
            <person name="Keller A."/>
        </authorList>
    </citation>
    <scope>NUCLEOTIDE SEQUENCE</scope>
    <source>
        <strain evidence="8">S39M_St_73</strain>
    </source>
</reference>
<evidence type="ECO:0000256" key="3">
    <source>
        <dbReference type="ARBA" id="ARBA00022801"/>
    </source>
</evidence>
<keyword evidence="9" id="KW-1185">Reference proteome</keyword>
<organism evidence="8 9">
    <name type="scientific">Atopococcus tabaci</name>
    <dbReference type="NCBI Taxonomy" id="269774"/>
    <lineage>
        <taxon>Bacteria</taxon>
        <taxon>Bacillati</taxon>
        <taxon>Bacillota</taxon>
        <taxon>Bacilli</taxon>
        <taxon>Lactobacillales</taxon>
        <taxon>Carnobacteriaceae</taxon>
        <taxon>Atopococcus</taxon>
    </lineage>
</organism>
<dbReference type="PANTHER" id="PTHR36303">
    <property type="entry name" value="2',3'-CYCLIC-NUCLEOTIDE 2'-PHOSPHODIESTERASE"/>
    <property type="match status" value="1"/>
</dbReference>
<feature type="binding site" evidence="7">
    <location>
        <position position="8"/>
    </location>
    <ligand>
        <name>Fe cation</name>
        <dbReference type="ChEBI" id="CHEBI:24875"/>
        <label>1</label>
    </ligand>
</feature>
<sequence>MKILFVGDVVGRLGRDMLDNHLHRLVSKFKPQVTIVNGENSTDRGRGISEKIYKSFMQLGADVVTLGNHAFDNDEIFDFIDHSKKLVRPANFPAATTPGEGLIYLNINQIKLAVINLQGTALMQNLDDPFVLAEELVNQARHHTPNIFMDFHAETTSEKQAMAHFLDGKVSAVIGTHTHVQTNDARILPGGTAFLTDVGMTGPLDSIIGVRKEDVLRRYLTKLPTRFNVQETGPSILSACIIDIDEDTGKAKSIKNVVIRDDQPFFD</sequence>
<comment type="cofactor">
    <cofactor evidence="1">
        <name>Fe(3+)</name>
        <dbReference type="ChEBI" id="CHEBI:29034"/>
    </cofactor>
</comment>
<feature type="binding site" evidence="7">
    <location>
        <position position="68"/>
    </location>
    <ligand>
        <name>Fe cation</name>
        <dbReference type="ChEBI" id="CHEBI:24875"/>
        <label>2</label>
    </ligand>
</feature>
<dbReference type="GO" id="GO:0004113">
    <property type="term" value="F:2',3'-cyclic-nucleotide 3'-phosphodiesterase activity"/>
    <property type="evidence" value="ECO:0007669"/>
    <property type="project" value="TreeGrafter"/>
</dbReference>
<feature type="binding site" evidence="7">
    <location>
        <position position="39"/>
    </location>
    <ligand>
        <name>Fe cation</name>
        <dbReference type="ChEBI" id="CHEBI:24875"/>
        <label>1</label>
    </ligand>
</feature>
<dbReference type="AlphaFoldDB" id="A0AA43RK18"/>
<evidence type="ECO:0000256" key="6">
    <source>
        <dbReference type="PIRSR" id="PIRSR004789-50"/>
    </source>
</evidence>
<dbReference type="FunFam" id="3.60.21.10:FF:000016">
    <property type="entry name" value="Putative metallophosphoesterase"/>
    <property type="match status" value="1"/>
</dbReference>
<dbReference type="InterPro" id="IPR005235">
    <property type="entry name" value="YmdB-like"/>
</dbReference>
<protein>
    <submittedName>
        <fullName evidence="8">TIGR00282 family metallophosphoesterase</fullName>
    </submittedName>
</protein>
<accession>A0AA43RK18</accession>
<dbReference type="Gene3D" id="3.60.21.10">
    <property type="match status" value="1"/>
</dbReference>
<evidence type="ECO:0000256" key="7">
    <source>
        <dbReference type="PIRSR" id="PIRSR004789-51"/>
    </source>
</evidence>
<dbReference type="GO" id="GO:0046872">
    <property type="term" value="F:metal ion binding"/>
    <property type="evidence" value="ECO:0007669"/>
    <property type="project" value="UniProtKB-KW"/>
</dbReference>
<keyword evidence="2 7" id="KW-0479">Metal-binding</keyword>
<dbReference type="NCBIfam" id="TIGR00282">
    <property type="entry name" value="TIGR00282 family metallophosphoesterase"/>
    <property type="match status" value="1"/>
</dbReference>
<proteinExistence type="inferred from homology"/>
<evidence type="ECO:0000256" key="2">
    <source>
        <dbReference type="ARBA" id="ARBA00022723"/>
    </source>
</evidence>
<keyword evidence="4" id="KW-0408">Iron</keyword>
<feature type="binding site" evidence="7">
    <location>
        <position position="40"/>
    </location>
    <ligand>
        <name>Fe cation</name>
        <dbReference type="ChEBI" id="CHEBI:24875"/>
        <label>1</label>
    </ligand>
</feature>
<dbReference type="PIRSF" id="PIRSF004789">
    <property type="entry name" value="DR1281"/>
    <property type="match status" value="1"/>
</dbReference>
<feature type="active site" description="Proton donor" evidence="6">
    <location>
        <position position="69"/>
    </location>
</feature>
<name>A0AA43RK18_9LACT</name>
<comment type="caution">
    <text evidence="8">The sequence shown here is derived from an EMBL/GenBank/DDBJ whole genome shotgun (WGS) entry which is preliminary data.</text>
</comment>
<dbReference type="CDD" id="cd07382">
    <property type="entry name" value="MPP_DR1281"/>
    <property type="match status" value="1"/>
</dbReference>
<dbReference type="EMBL" id="JAUNQW010000003">
    <property type="protein sequence ID" value="MDO5456932.1"/>
    <property type="molecule type" value="Genomic_DNA"/>
</dbReference>
<comment type="similarity">
    <text evidence="5">Belongs to the YmdB-like family.</text>
</comment>